<gene>
    <name evidence="2" type="ORF">O0955_07475</name>
</gene>
<feature type="signal peptide" evidence="1">
    <location>
        <begin position="1"/>
        <end position="23"/>
    </location>
</feature>
<name>A0ABT4L7E7_9SPHI</name>
<protein>
    <recommendedName>
        <fullName evidence="4">Spi protease inhibitor domain-containing protein</fullName>
    </recommendedName>
</protein>
<evidence type="ECO:0000313" key="3">
    <source>
        <dbReference type="Proteomes" id="UP001144347"/>
    </source>
</evidence>
<keyword evidence="3" id="KW-1185">Reference proteome</keyword>
<dbReference type="RefSeq" id="WP_269426919.1">
    <property type="nucleotide sequence ID" value="NZ_JAPWGM010000002.1"/>
</dbReference>
<keyword evidence="1" id="KW-0732">Signal</keyword>
<dbReference type="EMBL" id="JAPWGM010000002">
    <property type="protein sequence ID" value="MCZ4243844.1"/>
    <property type="molecule type" value="Genomic_DNA"/>
</dbReference>
<evidence type="ECO:0008006" key="4">
    <source>
        <dbReference type="Google" id="ProtNLM"/>
    </source>
</evidence>
<evidence type="ECO:0000313" key="2">
    <source>
        <dbReference type="EMBL" id="MCZ4243844.1"/>
    </source>
</evidence>
<evidence type="ECO:0000256" key="1">
    <source>
        <dbReference type="SAM" id="SignalP"/>
    </source>
</evidence>
<dbReference type="Proteomes" id="UP001144347">
    <property type="component" value="Unassembled WGS sequence"/>
</dbReference>
<sequence>MKKINNGIIILFLLMAISGQAYAQFGALKDKLLKAGAAQGAKALGVDKFLKQPAAITTSFEDVNRDGSKMPDFMASEKVQPLYLLPKAPTGGFVLCAGLYEMTNKSYCLKAGTYAPSKGDGYMYAPVLGSKEQIVISILKSAEKHPEVEQHDIQALLWTIIARTKFADYSGTIKLTAIKLLTPTQLTQLEGGALGVLPFDVMQKAKDQLPQGIQAVFEAENNIRQLVSSGNYTYAELESYAIVAGMAAPRNDVPSGIWTLHPDGYYIRYIPSGYSVTKVQVYVPKELVANGNKIIYDAAGDIACPANTGAQRLAQTNEPLNPDYKLKLTTICSPK</sequence>
<feature type="chain" id="PRO_5046547498" description="Spi protease inhibitor domain-containing protein" evidence="1">
    <location>
        <begin position="24"/>
        <end position="335"/>
    </location>
</feature>
<organism evidence="2 3">
    <name type="scientific">Pedobacter punctiformis</name>
    <dbReference type="NCBI Taxonomy" id="3004097"/>
    <lineage>
        <taxon>Bacteria</taxon>
        <taxon>Pseudomonadati</taxon>
        <taxon>Bacteroidota</taxon>
        <taxon>Sphingobacteriia</taxon>
        <taxon>Sphingobacteriales</taxon>
        <taxon>Sphingobacteriaceae</taxon>
        <taxon>Pedobacter</taxon>
    </lineage>
</organism>
<proteinExistence type="predicted"/>
<comment type="caution">
    <text evidence="2">The sequence shown here is derived from an EMBL/GenBank/DDBJ whole genome shotgun (WGS) entry which is preliminary data.</text>
</comment>
<reference evidence="2" key="1">
    <citation type="submission" date="2022-12" db="EMBL/GenBank/DDBJ databases">
        <title>Genome sequence of HCMS5-2.</title>
        <authorList>
            <person name="Woo H."/>
        </authorList>
    </citation>
    <scope>NUCLEOTIDE SEQUENCE</scope>
    <source>
        <strain evidence="2">HCMS5-2</strain>
    </source>
</reference>
<accession>A0ABT4L7E7</accession>